<dbReference type="SUPFAM" id="SSF140459">
    <property type="entry name" value="PE/PPE dimer-like"/>
    <property type="match status" value="1"/>
</dbReference>
<proteinExistence type="predicted"/>
<dbReference type="EMBL" id="UPHL01000089">
    <property type="protein sequence ID" value="VAZ84341.1"/>
    <property type="molecule type" value="Genomic_DNA"/>
</dbReference>
<evidence type="ECO:0000313" key="3">
    <source>
        <dbReference type="EMBL" id="VAZ84341.1"/>
    </source>
</evidence>
<dbReference type="Gene3D" id="1.10.287.850">
    <property type="entry name" value="HP0062-like domain"/>
    <property type="match status" value="1"/>
</dbReference>
<feature type="compositionally biased region" description="Basic residues" evidence="1">
    <location>
        <begin position="225"/>
        <end position="245"/>
    </location>
</feature>
<dbReference type="AlphaFoldDB" id="A0AB38UUW9"/>
<reference evidence="3 4" key="1">
    <citation type="submission" date="2018-09" db="EMBL/GenBank/DDBJ databases">
        <authorList>
            <person name="Tagini F."/>
        </authorList>
    </citation>
    <scope>NUCLEOTIDE SEQUENCE [LARGE SCALE GENOMIC DNA]</scope>
    <source>
        <strain evidence="3 4">MK42</strain>
    </source>
</reference>
<protein>
    <submittedName>
        <fullName evidence="3">PE-PGRS family protein PE_PGRS26</fullName>
    </submittedName>
</protein>
<accession>A0AB38UUW9</accession>
<evidence type="ECO:0000259" key="2">
    <source>
        <dbReference type="Pfam" id="PF00934"/>
    </source>
</evidence>
<comment type="caution">
    <text evidence="3">The sequence shown here is derived from an EMBL/GenBank/DDBJ whole genome shotgun (WGS) entry which is preliminary data.</text>
</comment>
<gene>
    <name evidence="3" type="ORF">LAUMK42_03161</name>
</gene>
<evidence type="ECO:0000313" key="4">
    <source>
        <dbReference type="Proteomes" id="UP000279331"/>
    </source>
</evidence>
<evidence type="ECO:0000256" key="1">
    <source>
        <dbReference type="SAM" id="MobiDB-lite"/>
    </source>
</evidence>
<feature type="domain" description="PE" evidence="2">
    <location>
        <begin position="28"/>
        <end position="107"/>
    </location>
</feature>
<dbReference type="InterPro" id="IPR038332">
    <property type="entry name" value="PPE_sf"/>
</dbReference>
<dbReference type="Proteomes" id="UP000279331">
    <property type="component" value="Unassembled WGS sequence"/>
</dbReference>
<feature type="region of interest" description="Disordered" evidence="1">
    <location>
        <begin position="221"/>
        <end position="245"/>
    </location>
</feature>
<organism evidence="3 4">
    <name type="scientific">Mycobacterium persicum</name>
    <dbReference type="NCBI Taxonomy" id="1487726"/>
    <lineage>
        <taxon>Bacteria</taxon>
        <taxon>Bacillati</taxon>
        <taxon>Actinomycetota</taxon>
        <taxon>Actinomycetes</taxon>
        <taxon>Mycobacteriales</taxon>
        <taxon>Mycobacteriaceae</taxon>
        <taxon>Mycobacterium</taxon>
    </lineage>
</organism>
<sequence length="245" mass="24813">MGSRIGLITQKSVHELCGSNTGILHGGCPDLTSVGSAISEATAAAAAPTINVVAAASDEVSAAIAALFGEHAQRYQALIAQAAQFHAQFVTALIAGGGAYAQAEAANVAQSVLDLINARTRALVGRPLIGNGANGIPGTGQTAATAASWSAMGGPAVPEEPPSVPAVPVEPPSVPAVPVGRAEWVDCSARAERCSATAGPAAAAAAPVRVRERMGAKAAVAPCLRQRRSRRHGRDWRQGRKLRGR</sequence>
<dbReference type="Pfam" id="PF00934">
    <property type="entry name" value="PE"/>
    <property type="match status" value="1"/>
</dbReference>
<dbReference type="InterPro" id="IPR000084">
    <property type="entry name" value="PE-PGRS_N"/>
</dbReference>
<name>A0AB38UUW9_9MYCO</name>